<evidence type="ECO:0000313" key="4">
    <source>
        <dbReference type="Proteomes" id="UP000518878"/>
    </source>
</evidence>
<evidence type="ECO:0000259" key="2">
    <source>
        <dbReference type="Pfam" id="PF13264"/>
    </source>
</evidence>
<protein>
    <submittedName>
        <fullName evidence="3">DUF4055 domain-containing protein</fullName>
    </submittedName>
</protein>
<comment type="caution">
    <text evidence="3">The sequence shown here is derived from an EMBL/GenBank/DDBJ whole genome shotgun (WGS) entry which is preliminary data.</text>
</comment>
<feature type="compositionally biased region" description="Acidic residues" evidence="1">
    <location>
        <begin position="441"/>
        <end position="451"/>
    </location>
</feature>
<evidence type="ECO:0000256" key="1">
    <source>
        <dbReference type="SAM" id="MobiDB-lite"/>
    </source>
</evidence>
<dbReference type="EMBL" id="JAAQTL010000001">
    <property type="protein sequence ID" value="NID14375.1"/>
    <property type="molecule type" value="Genomic_DNA"/>
</dbReference>
<organism evidence="3 4">
    <name type="scientific">Luteibacter yeojuensis</name>
    <dbReference type="NCBI Taxonomy" id="345309"/>
    <lineage>
        <taxon>Bacteria</taxon>
        <taxon>Pseudomonadati</taxon>
        <taxon>Pseudomonadota</taxon>
        <taxon>Gammaproteobacteria</taxon>
        <taxon>Lysobacterales</taxon>
        <taxon>Rhodanobacteraceae</taxon>
        <taxon>Luteibacter</taxon>
    </lineage>
</organism>
<proteinExistence type="predicted"/>
<name>A0A7X5TNV8_9GAMM</name>
<accession>A0A7X5TNV8</accession>
<sequence>MPTAVHECSQAILEAREDWCITEALLAGTRAMRKAGKRFMPRWPNEEDAAYEARLATATLFPAYRRTVGVMAGKPFSKPLTLGDASKAVLDQWKPWIDDIDRAGVSLNVFAAEMMAEAIGHGLCGIYVDVPKAAAVPRTEAGVTTRAAETAAGLRPYFVRVRHDQILGWKLDEEGRLAMLRWQECVEVEDGDYGTKVVDRVRVLRPGSWELHERGGDAGGYQIVDQGTTNLSAIPFVPVYGQRVATMIGRPPLMDLAYLCVKHWQSQSDQDTILHVARVPILAVIGVDDEKWQLTVGASTAVKLPLQGDMKFIEHTGAAIKAGADSLTALEEQMIQTGAELLVQKPGQRTATEDANDAEGNKCDLQRITESFEDALDQALVFAGQYMGIEAPRVTLFKDFAAATQSDASAQLILSLQQGGLITRQTAIREQQRRGVLSADIDPEVEAEEAQNEVSSAMPEPSSLGIAA</sequence>
<feature type="domain" description="DUF4055" evidence="2">
    <location>
        <begin position="252"/>
        <end position="387"/>
    </location>
</feature>
<reference evidence="3 4" key="1">
    <citation type="journal article" date="2006" name="Int. J. Syst. Evol. Microbiol.">
        <title>Dyella yeojuensis sp. nov., isolated from greenhouse soil in Korea.</title>
        <authorList>
            <person name="Kim B.Y."/>
            <person name="Weon H.Y."/>
            <person name="Lee K.H."/>
            <person name="Seok S.J."/>
            <person name="Kwon S.W."/>
            <person name="Go S.J."/>
            <person name="Stackebrandt E."/>
        </authorList>
    </citation>
    <scope>NUCLEOTIDE SEQUENCE [LARGE SCALE GENOMIC DNA]</scope>
    <source>
        <strain evidence="3 4">DSM 17673</strain>
    </source>
</reference>
<evidence type="ECO:0000313" key="3">
    <source>
        <dbReference type="EMBL" id="NID14375.1"/>
    </source>
</evidence>
<dbReference type="Pfam" id="PF13264">
    <property type="entry name" value="DUF4055"/>
    <property type="match status" value="1"/>
</dbReference>
<dbReference type="Proteomes" id="UP000518878">
    <property type="component" value="Unassembled WGS sequence"/>
</dbReference>
<dbReference type="RefSeq" id="WP_166698092.1">
    <property type="nucleotide sequence ID" value="NZ_JAAQTL010000001.1"/>
</dbReference>
<feature type="region of interest" description="Disordered" evidence="1">
    <location>
        <begin position="432"/>
        <end position="468"/>
    </location>
</feature>
<dbReference type="InterPro" id="IPR025129">
    <property type="entry name" value="DUF4055"/>
</dbReference>
<gene>
    <name evidence="3" type="ORF">HBF32_02725</name>
</gene>
<dbReference type="AlphaFoldDB" id="A0A7X5TNV8"/>
<keyword evidence="4" id="KW-1185">Reference proteome</keyword>